<comment type="caution">
    <text evidence="1">The sequence shown here is derived from an EMBL/GenBank/DDBJ whole genome shotgun (WGS) entry which is preliminary data.</text>
</comment>
<name>A0A1F2WK94_9ACTN</name>
<accession>A0A1F2WK94</accession>
<dbReference type="Proteomes" id="UP000177876">
    <property type="component" value="Unassembled WGS sequence"/>
</dbReference>
<reference evidence="1 2" key="1">
    <citation type="journal article" date="2016" name="Nat. Commun.">
        <title>Thousands of microbial genomes shed light on interconnected biogeochemical processes in an aquifer system.</title>
        <authorList>
            <person name="Anantharaman K."/>
            <person name="Brown C.T."/>
            <person name="Hug L.A."/>
            <person name="Sharon I."/>
            <person name="Castelle C.J."/>
            <person name="Probst A.J."/>
            <person name="Thomas B.C."/>
            <person name="Singh A."/>
            <person name="Wilkins M.J."/>
            <person name="Karaoz U."/>
            <person name="Brodie E.L."/>
            <person name="Williams K.H."/>
            <person name="Hubbard S.S."/>
            <person name="Banfield J.F."/>
        </authorList>
    </citation>
    <scope>NUCLEOTIDE SEQUENCE [LARGE SCALE GENOMIC DNA]</scope>
</reference>
<dbReference type="Gene3D" id="3.40.50.150">
    <property type="entry name" value="Vaccinia Virus protein VP39"/>
    <property type="match status" value="1"/>
</dbReference>
<protein>
    <recommendedName>
        <fullName evidence="3">DUF1698 domain-containing protein</fullName>
    </recommendedName>
</protein>
<proteinExistence type="predicted"/>
<dbReference type="AlphaFoldDB" id="A0A1F2WK94"/>
<dbReference type="InterPro" id="IPR029063">
    <property type="entry name" value="SAM-dependent_MTases_sf"/>
</dbReference>
<dbReference type="CDD" id="cd02440">
    <property type="entry name" value="AdoMet_MTases"/>
    <property type="match status" value="1"/>
</dbReference>
<sequence length="248" mass="27876">MSLKEEMPELKAEVESFDWWHTIDLGDGIVTPGRDNSPRKLERLRLPDDLTGKSVLDIGAWDGFFSFEAERRGASRVLAVDSYAWNGSTWGSKRGFELAREALGSNVEDSEMEVLDLSPSTIGTFDVVLFLGVLYHMRYPLLTLKKISDITRELLILETVVDLLSIRRPAMAIYPEGVLYGDISNWNGINPAGLEAMLKEVGFSRVEVVQKPDALPKRLARALYYRLKPGAPRGPIMHISRITIHAYK</sequence>
<dbReference type="Pfam" id="PF08003">
    <property type="entry name" value="Methyltransf_9"/>
    <property type="match status" value="1"/>
</dbReference>
<evidence type="ECO:0000313" key="2">
    <source>
        <dbReference type="Proteomes" id="UP000177876"/>
    </source>
</evidence>
<organism evidence="1 2">
    <name type="scientific">Candidatus Solincola sediminis</name>
    <dbReference type="NCBI Taxonomy" id="1797199"/>
    <lineage>
        <taxon>Bacteria</taxon>
        <taxon>Bacillati</taxon>
        <taxon>Actinomycetota</taxon>
        <taxon>Candidatus Geothermincolia</taxon>
        <taxon>Candidatus Geothermincolales</taxon>
        <taxon>Candidatus Geothermincolaceae</taxon>
        <taxon>Candidatus Solincola</taxon>
    </lineage>
</organism>
<evidence type="ECO:0000313" key="1">
    <source>
        <dbReference type="EMBL" id="OFW57285.1"/>
    </source>
</evidence>
<dbReference type="EMBL" id="MELK01000035">
    <property type="protein sequence ID" value="OFW57285.1"/>
    <property type="molecule type" value="Genomic_DNA"/>
</dbReference>
<dbReference type="InterPro" id="IPR027555">
    <property type="entry name" value="Mo5U34_MeTrfas-like"/>
</dbReference>
<evidence type="ECO:0008006" key="3">
    <source>
        <dbReference type="Google" id="ProtNLM"/>
    </source>
</evidence>
<gene>
    <name evidence="1" type="ORF">A2Y75_07595</name>
</gene>
<dbReference type="SUPFAM" id="SSF53335">
    <property type="entry name" value="S-adenosyl-L-methionine-dependent methyltransferases"/>
    <property type="match status" value="1"/>
</dbReference>
<dbReference type="STRING" id="1797197.A2Y75_07595"/>